<evidence type="ECO:0000313" key="3">
    <source>
        <dbReference type="Proteomes" id="UP000192343"/>
    </source>
</evidence>
<feature type="domain" description="Peptidase M15C" evidence="1">
    <location>
        <begin position="219"/>
        <end position="296"/>
    </location>
</feature>
<evidence type="ECO:0000313" key="2">
    <source>
        <dbReference type="EMBL" id="ORC34908.1"/>
    </source>
</evidence>
<protein>
    <recommendedName>
        <fullName evidence="1">Peptidase M15C domain-containing protein</fullName>
    </recommendedName>
</protein>
<dbReference type="Gene3D" id="3.30.1380.10">
    <property type="match status" value="1"/>
</dbReference>
<dbReference type="Proteomes" id="UP000192343">
    <property type="component" value="Unassembled WGS sequence"/>
</dbReference>
<dbReference type="EMBL" id="MWQY01000011">
    <property type="protein sequence ID" value="ORC34908.1"/>
    <property type="molecule type" value="Genomic_DNA"/>
</dbReference>
<proteinExistence type="predicted"/>
<gene>
    <name evidence="2" type="ORF">B4O97_11260</name>
</gene>
<evidence type="ECO:0000259" key="1">
    <source>
        <dbReference type="Pfam" id="PF13539"/>
    </source>
</evidence>
<dbReference type="InterPro" id="IPR009045">
    <property type="entry name" value="Zn_M74/Hedgehog-like"/>
</dbReference>
<dbReference type="InterPro" id="IPR039561">
    <property type="entry name" value="Peptidase_M15C"/>
</dbReference>
<dbReference type="AlphaFoldDB" id="A0A1Y1RX63"/>
<sequence>MNIPGFLTGKLVVFLYLFSFSPGLFAEVPMEVQPEGAPREEARRSFSGEEVVRAFYRAYPDRIERIALLAGDWAMLVDGSWFFWAEGRLLPEELRMQHRDYSPYPFYRYPRTLPALGEPDPQEAARLRARVSSREENPPRRHPGFFNALWRIYDRDTSWARMKTTFFLGHRIELHRELLEDLAAVEETIQEVMKTDADLRRFVAGLSGFDAYNWRIIAGTASMSFHAYGAAVDLLPGDYRGLQAYWRWAARYYPDWFTLPYEQRFMPPDSFVRAFEEQGFIWGGKWFYFDTIHFEYRPELLILNGW</sequence>
<comment type="caution">
    <text evidence="2">The sequence shown here is derived from an EMBL/GenBank/DDBJ whole genome shotgun (WGS) entry which is preliminary data.</text>
</comment>
<dbReference type="OrthoDB" id="9799970at2"/>
<organism evidence="2 3">
    <name type="scientific">Marispirochaeta aestuarii</name>
    <dbReference type="NCBI Taxonomy" id="1963862"/>
    <lineage>
        <taxon>Bacteria</taxon>
        <taxon>Pseudomonadati</taxon>
        <taxon>Spirochaetota</taxon>
        <taxon>Spirochaetia</taxon>
        <taxon>Spirochaetales</taxon>
        <taxon>Spirochaetaceae</taxon>
        <taxon>Marispirochaeta</taxon>
    </lineage>
</organism>
<dbReference type="Pfam" id="PF13539">
    <property type="entry name" value="Peptidase_M15_4"/>
    <property type="match status" value="1"/>
</dbReference>
<dbReference type="STRING" id="1963862.B4O97_11260"/>
<reference evidence="2 3" key="1">
    <citation type="submission" date="2017-03" db="EMBL/GenBank/DDBJ databases">
        <title>Draft Genome sequence of Marispirochaeta sp. strain JC444.</title>
        <authorList>
            <person name="Shivani Y."/>
            <person name="Subhash Y."/>
            <person name="Sasikala C."/>
            <person name="Ramana C."/>
        </authorList>
    </citation>
    <scope>NUCLEOTIDE SEQUENCE [LARGE SCALE GENOMIC DNA]</scope>
    <source>
        <strain evidence="2 3">JC444</strain>
    </source>
</reference>
<dbReference type="RefSeq" id="WP_083050896.1">
    <property type="nucleotide sequence ID" value="NZ_MWQY01000011.1"/>
</dbReference>
<accession>A0A1Y1RX63</accession>
<name>A0A1Y1RX63_9SPIO</name>
<dbReference type="GO" id="GO:0008233">
    <property type="term" value="F:peptidase activity"/>
    <property type="evidence" value="ECO:0007669"/>
    <property type="project" value="InterPro"/>
</dbReference>
<keyword evidence="3" id="KW-1185">Reference proteome</keyword>
<dbReference type="SUPFAM" id="SSF55166">
    <property type="entry name" value="Hedgehog/DD-peptidase"/>
    <property type="match status" value="1"/>
</dbReference>